<dbReference type="InterPro" id="IPR036249">
    <property type="entry name" value="Thioredoxin-like_sf"/>
</dbReference>
<evidence type="ECO:0000313" key="3">
    <source>
        <dbReference type="Proteomes" id="UP000593994"/>
    </source>
</evidence>
<dbReference type="Pfam" id="PF13899">
    <property type="entry name" value="Thioredoxin_7"/>
    <property type="match status" value="1"/>
</dbReference>
<name>A0A7S7RMW1_9BACT</name>
<dbReference type="PANTHER" id="PTHR15337">
    <property type="entry name" value="ANTERIOR GRADIENT PROTEIN-RELATED"/>
    <property type="match status" value="1"/>
</dbReference>
<proteinExistence type="predicted"/>
<organism evidence="2 3">
    <name type="scientific">Candidatus Sulfurimonas baltica</name>
    <dbReference type="NCBI Taxonomy" id="2740404"/>
    <lineage>
        <taxon>Bacteria</taxon>
        <taxon>Pseudomonadati</taxon>
        <taxon>Campylobacterota</taxon>
        <taxon>Epsilonproteobacteria</taxon>
        <taxon>Campylobacterales</taxon>
        <taxon>Sulfurimonadaceae</taxon>
        <taxon>Sulfurimonas</taxon>
    </lineage>
</organism>
<dbReference type="Gene3D" id="3.40.30.10">
    <property type="entry name" value="Glutaredoxin"/>
    <property type="match status" value="1"/>
</dbReference>
<dbReference type="RefSeq" id="WP_194369462.1">
    <property type="nucleotide sequence ID" value="NZ_CP054492.1"/>
</dbReference>
<dbReference type="InterPro" id="IPR051099">
    <property type="entry name" value="AGR/TXD"/>
</dbReference>
<protein>
    <submittedName>
        <fullName evidence="2">Thioredoxin family protein</fullName>
    </submittedName>
</protein>
<dbReference type="EMBL" id="CP054492">
    <property type="protein sequence ID" value="QOY51881.1"/>
    <property type="molecule type" value="Genomic_DNA"/>
</dbReference>
<dbReference type="Proteomes" id="UP000593994">
    <property type="component" value="Chromosome"/>
</dbReference>
<accession>A0A7S7RMW1</accession>
<dbReference type="SUPFAM" id="SSF52833">
    <property type="entry name" value="Thioredoxin-like"/>
    <property type="match status" value="1"/>
</dbReference>
<evidence type="ECO:0000313" key="2">
    <source>
        <dbReference type="EMBL" id="QOY51881.1"/>
    </source>
</evidence>
<reference evidence="2 3" key="1">
    <citation type="submission" date="2020-05" db="EMBL/GenBank/DDBJ databases">
        <title>Sulfurimonas marisnigri, sp. nov., and Sulfurimonas baltica, sp. nov., manganese oxide reducing chemolithoautotrophs of the class Epsilonproteobacteria isolated from the pelagic redoxclines of the Black and Baltic Seas and emended description of the genus Sulfurimonas.</title>
        <authorList>
            <person name="Henkel J.V."/>
            <person name="Laudan C."/>
            <person name="Werner J."/>
            <person name="Neu T."/>
            <person name="Plewe S."/>
            <person name="Sproer C."/>
            <person name="Bunk B."/>
            <person name="Schulz-Vogt H.N."/>
        </authorList>
    </citation>
    <scope>NUCLEOTIDE SEQUENCE [LARGE SCALE GENOMIC DNA]</scope>
    <source>
        <strain evidence="2 3">GD2</strain>
    </source>
</reference>
<sequence length="129" mass="15102">MKIFIIISMLVSALFSAELEWLHDYDVALSEAKKAHKGVYLFIGADVCKWCDRFKEMTLSDKSVIERLKKDYILLYMSRDRHKVPKKFKVRGVPRHYFLTERGEIVHTAQGSREIDGFYDLIEEADLAK</sequence>
<keyword evidence="1" id="KW-0732">Signal</keyword>
<evidence type="ECO:0000256" key="1">
    <source>
        <dbReference type="ARBA" id="ARBA00022729"/>
    </source>
</evidence>
<dbReference type="PANTHER" id="PTHR15337:SF11">
    <property type="entry name" value="THIOREDOXIN DOMAIN-CONTAINING PROTEIN"/>
    <property type="match status" value="1"/>
</dbReference>
<keyword evidence="3" id="KW-1185">Reference proteome</keyword>
<dbReference type="AlphaFoldDB" id="A0A7S7RMW1"/>
<dbReference type="KEGG" id="sbal:HUE88_12395"/>
<gene>
    <name evidence="2" type="ORF">HUE88_12395</name>
</gene>